<dbReference type="InterPro" id="IPR018000">
    <property type="entry name" value="Neurotransmitter_ion_chnl_CS"/>
</dbReference>
<dbReference type="FunFam" id="2.70.170.10:FF:000028">
    <property type="entry name" value="AcetylCholine Receptor"/>
    <property type="match status" value="1"/>
</dbReference>
<name>A0AAD9P758_RIDPI</name>
<evidence type="ECO:0000256" key="1">
    <source>
        <dbReference type="ARBA" id="ARBA00004141"/>
    </source>
</evidence>
<proteinExistence type="inferred from homology"/>
<evidence type="ECO:0000313" key="8">
    <source>
        <dbReference type="EMBL" id="KAK2189403.1"/>
    </source>
</evidence>
<feature type="domain" description="Neurotransmitter-gated ion-channel transmembrane" evidence="7">
    <location>
        <begin position="136"/>
        <end position="255"/>
    </location>
</feature>
<dbReference type="InterPro" id="IPR006201">
    <property type="entry name" value="Neur_channel"/>
</dbReference>
<evidence type="ECO:0000313" key="9">
    <source>
        <dbReference type="Proteomes" id="UP001209878"/>
    </source>
</evidence>
<dbReference type="InterPro" id="IPR036734">
    <property type="entry name" value="Neur_chan_lig-bd_sf"/>
</dbReference>
<dbReference type="Gene3D" id="2.70.170.10">
    <property type="entry name" value="Neurotransmitter-gated ion-channel ligand-binding domain"/>
    <property type="match status" value="1"/>
</dbReference>
<feature type="transmembrane region" description="Helical" evidence="5">
    <location>
        <begin position="318"/>
        <end position="338"/>
    </location>
</feature>
<sequence>MHIWTPDIFINNFADNSFQDFMNTFAIVSHDGHVLWMFPAVSKTYCTLDVRHFPFDRQKCKIIFISWTFNGFKVDLTYNATEVNAIYYKPKNQEWHVDKVTVERHEKTYACCIEPYPDVTFTIHMTRRSLFYIVNLIFPCLLIYAVSFLGFFLPVESGEKVNLQITILLALVVFLLIVGETLPPTPDAIPVLGMLFGTTMVMVSISLLMAVIVTNIYLRKDSGKRVPAWVRRTLLRPRARREKLRRRIFNSNDNHIIDGGTVPQDIEIDNLSHVTERDSLTSSRRRTTNSIYNRPSARDRNAEWADEWDRVAKLADRVFFWLFFVASAAALVSMFAPIPTI</sequence>
<dbReference type="Pfam" id="PF02931">
    <property type="entry name" value="Neur_chan_LBD"/>
    <property type="match status" value="1"/>
</dbReference>
<reference evidence="8" key="1">
    <citation type="journal article" date="2023" name="Mol. Biol. Evol.">
        <title>Third-Generation Sequencing Reveals the Adaptive Role of the Epigenome in Three Deep-Sea Polychaetes.</title>
        <authorList>
            <person name="Perez M."/>
            <person name="Aroh O."/>
            <person name="Sun Y."/>
            <person name="Lan Y."/>
            <person name="Juniper S.K."/>
            <person name="Young C.R."/>
            <person name="Angers B."/>
            <person name="Qian P.Y."/>
        </authorList>
    </citation>
    <scope>NUCLEOTIDE SEQUENCE</scope>
    <source>
        <strain evidence="8">R07B-5</strain>
    </source>
</reference>
<dbReference type="AlphaFoldDB" id="A0AAD9P758"/>
<evidence type="ECO:0000256" key="4">
    <source>
        <dbReference type="ARBA" id="ARBA00023136"/>
    </source>
</evidence>
<feature type="transmembrane region" description="Helical" evidence="5">
    <location>
        <begin position="161"/>
        <end position="179"/>
    </location>
</feature>
<dbReference type="PRINTS" id="PR00252">
    <property type="entry name" value="NRIONCHANNEL"/>
</dbReference>
<keyword evidence="5" id="KW-0407">Ion channel</keyword>
<keyword evidence="3 5" id="KW-1133">Transmembrane helix</keyword>
<dbReference type="Proteomes" id="UP001209878">
    <property type="component" value="Unassembled WGS sequence"/>
</dbReference>
<evidence type="ECO:0000256" key="3">
    <source>
        <dbReference type="ARBA" id="ARBA00022989"/>
    </source>
</evidence>
<keyword evidence="2 5" id="KW-0812">Transmembrane</keyword>
<evidence type="ECO:0000256" key="5">
    <source>
        <dbReference type="RuleBase" id="RU000687"/>
    </source>
</evidence>
<dbReference type="PANTHER" id="PTHR18945">
    <property type="entry name" value="NEUROTRANSMITTER GATED ION CHANNEL"/>
    <property type="match status" value="1"/>
</dbReference>
<comment type="subcellular location">
    <subcellularLocation>
        <location evidence="1">Membrane</location>
        <topology evidence="1">Multi-pass membrane protein</topology>
    </subcellularLocation>
</comment>
<keyword evidence="9" id="KW-1185">Reference proteome</keyword>
<dbReference type="InterPro" id="IPR038050">
    <property type="entry name" value="Neuro_actylchol_rec"/>
</dbReference>
<comment type="caution">
    <text evidence="8">The sequence shown here is derived from an EMBL/GenBank/DDBJ whole genome shotgun (WGS) entry which is preliminary data.</text>
</comment>
<dbReference type="CDD" id="cd19051">
    <property type="entry name" value="LGIC_TM_cation"/>
    <property type="match status" value="1"/>
</dbReference>
<dbReference type="GO" id="GO:0004888">
    <property type="term" value="F:transmembrane signaling receptor activity"/>
    <property type="evidence" value="ECO:0007669"/>
    <property type="project" value="InterPro"/>
</dbReference>
<comment type="similarity">
    <text evidence="5">Belongs to the ligand-gated ion channel (TC 1.A.9) family.</text>
</comment>
<keyword evidence="5" id="KW-0406">Ion transport</keyword>
<dbReference type="GO" id="GO:0005230">
    <property type="term" value="F:extracellular ligand-gated monoatomic ion channel activity"/>
    <property type="evidence" value="ECO:0007669"/>
    <property type="project" value="InterPro"/>
</dbReference>
<keyword evidence="5" id="KW-0813">Transport</keyword>
<evidence type="ECO:0000256" key="2">
    <source>
        <dbReference type="ARBA" id="ARBA00022692"/>
    </source>
</evidence>
<dbReference type="InterPro" id="IPR006029">
    <property type="entry name" value="Neurotrans-gated_channel_TM"/>
</dbReference>
<evidence type="ECO:0000259" key="7">
    <source>
        <dbReference type="Pfam" id="PF02932"/>
    </source>
</evidence>
<dbReference type="Pfam" id="PF02932">
    <property type="entry name" value="Neur_chan_memb"/>
    <property type="match status" value="1"/>
</dbReference>
<dbReference type="SUPFAM" id="SSF90112">
    <property type="entry name" value="Neurotransmitter-gated ion-channel transmembrane pore"/>
    <property type="match status" value="1"/>
</dbReference>
<feature type="transmembrane region" description="Helical" evidence="5">
    <location>
        <begin position="191"/>
        <end position="218"/>
    </location>
</feature>
<gene>
    <name evidence="8" type="ORF">NP493_107g02002</name>
</gene>
<dbReference type="FunFam" id="1.20.58.390:FF:000043">
    <property type="entry name" value="AcetylCholine Receptor"/>
    <property type="match status" value="1"/>
</dbReference>
<feature type="domain" description="Neurotransmitter-gated ion-channel ligand-binding" evidence="6">
    <location>
        <begin position="2"/>
        <end position="128"/>
    </location>
</feature>
<dbReference type="SUPFAM" id="SSF63712">
    <property type="entry name" value="Nicotinic receptor ligand binding domain-like"/>
    <property type="match status" value="1"/>
</dbReference>
<keyword evidence="4 5" id="KW-0472">Membrane</keyword>
<accession>A0AAD9P758</accession>
<organism evidence="8 9">
    <name type="scientific">Ridgeia piscesae</name>
    <name type="common">Tubeworm</name>
    <dbReference type="NCBI Taxonomy" id="27915"/>
    <lineage>
        <taxon>Eukaryota</taxon>
        <taxon>Metazoa</taxon>
        <taxon>Spiralia</taxon>
        <taxon>Lophotrochozoa</taxon>
        <taxon>Annelida</taxon>
        <taxon>Polychaeta</taxon>
        <taxon>Sedentaria</taxon>
        <taxon>Canalipalpata</taxon>
        <taxon>Sabellida</taxon>
        <taxon>Siboglinidae</taxon>
        <taxon>Ridgeia</taxon>
    </lineage>
</organism>
<dbReference type="Gene3D" id="1.20.58.390">
    <property type="entry name" value="Neurotransmitter-gated ion-channel transmembrane domain"/>
    <property type="match status" value="1"/>
</dbReference>
<dbReference type="EMBL" id="JAODUO010000107">
    <property type="protein sequence ID" value="KAK2189403.1"/>
    <property type="molecule type" value="Genomic_DNA"/>
</dbReference>
<dbReference type="GO" id="GO:0016020">
    <property type="term" value="C:membrane"/>
    <property type="evidence" value="ECO:0007669"/>
    <property type="project" value="UniProtKB-SubCell"/>
</dbReference>
<dbReference type="InterPro" id="IPR036719">
    <property type="entry name" value="Neuro-gated_channel_TM_sf"/>
</dbReference>
<dbReference type="PROSITE" id="PS00236">
    <property type="entry name" value="NEUROTR_ION_CHANNEL"/>
    <property type="match status" value="1"/>
</dbReference>
<evidence type="ECO:0000259" key="6">
    <source>
        <dbReference type="Pfam" id="PF02931"/>
    </source>
</evidence>
<feature type="transmembrane region" description="Helical" evidence="5">
    <location>
        <begin position="130"/>
        <end position="154"/>
    </location>
</feature>
<dbReference type="InterPro" id="IPR006202">
    <property type="entry name" value="Neur_chan_lig-bd"/>
</dbReference>
<protein>
    <submittedName>
        <fullName evidence="8">Uncharacterized protein</fullName>
    </submittedName>
</protein>